<dbReference type="EC" id="2.4.2.-" evidence="7"/>
<dbReference type="SUPFAM" id="SSF48403">
    <property type="entry name" value="Ankyrin repeat"/>
    <property type="match status" value="1"/>
</dbReference>
<keyword evidence="6" id="KW-0040">ANK repeat</keyword>
<dbReference type="SUPFAM" id="SSF56399">
    <property type="entry name" value="ADP-ribosylation"/>
    <property type="match status" value="1"/>
</dbReference>
<dbReference type="InterPro" id="IPR002110">
    <property type="entry name" value="Ankyrin_rpt"/>
</dbReference>
<keyword evidence="3" id="KW-0347">Helicase</keyword>
<dbReference type="GO" id="GO:0004386">
    <property type="term" value="F:helicase activity"/>
    <property type="evidence" value="ECO:0007669"/>
    <property type="project" value="UniProtKB-KW"/>
</dbReference>
<dbReference type="Pfam" id="PF00023">
    <property type="entry name" value="Ank"/>
    <property type="match status" value="1"/>
</dbReference>
<keyword evidence="2" id="KW-0378">Hydrolase</keyword>
<evidence type="ECO:0000259" key="12">
    <source>
        <dbReference type="PROSITE" id="PS51194"/>
    </source>
</evidence>
<dbReference type="GO" id="GO:0016787">
    <property type="term" value="F:hydrolase activity"/>
    <property type="evidence" value="ECO:0007669"/>
    <property type="project" value="UniProtKB-KW"/>
</dbReference>
<dbReference type="PROSITE" id="PS50297">
    <property type="entry name" value="ANK_REP_REGION"/>
    <property type="match status" value="1"/>
</dbReference>
<keyword evidence="8" id="KW-0175">Coiled coil</keyword>
<dbReference type="InterPro" id="IPR014001">
    <property type="entry name" value="Helicase_ATP-bd"/>
</dbReference>
<reference evidence="13" key="1">
    <citation type="submission" date="2021-02" db="EMBL/GenBank/DDBJ databases">
        <authorList>
            <person name="Nowell W R."/>
        </authorList>
    </citation>
    <scope>NUCLEOTIDE SEQUENCE</scope>
</reference>
<dbReference type="Proteomes" id="UP000663833">
    <property type="component" value="Unassembled WGS sequence"/>
</dbReference>
<dbReference type="PANTHER" id="PTHR18934:SF91">
    <property type="entry name" value="PRE-MRNA-SPLICING FACTOR ATP-DEPENDENT RNA HELICASE PRP16"/>
    <property type="match status" value="1"/>
</dbReference>
<keyword evidence="4" id="KW-0067">ATP-binding</keyword>
<dbReference type="PROSITE" id="PS51059">
    <property type="entry name" value="PARP_CATALYTIC"/>
    <property type="match status" value="1"/>
</dbReference>
<dbReference type="PROSITE" id="PS51192">
    <property type="entry name" value="HELICASE_ATP_BIND_1"/>
    <property type="match status" value="1"/>
</dbReference>
<evidence type="ECO:0000256" key="2">
    <source>
        <dbReference type="ARBA" id="ARBA00022801"/>
    </source>
</evidence>
<protein>
    <recommendedName>
        <fullName evidence="7">Poly [ADP-ribose] polymerase</fullName>
        <shortName evidence="7">PARP</shortName>
        <ecNumber evidence="7">2.4.2.-</ecNumber>
    </recommendedName>
</protein>
<dbReference type="SMART" id="SM00487">
    <property type="entry name" value="DEXDc"/>
    <property type="match status" value="1"/>
</dbReference>
<proteinExistence type="inferred from homology"/>
<dbReference type="CDD" id="cd17917">
    <property type="entry name" value="DEXHc_RHA-like"/>
    <property type="match status" value="1"/>
</dbReference>
<keyword evidence="1" id="KW-0547">Nucleotide-binding</keyword>
<evidence type="ECO:0000313" key="13">
    <source>
        <dbReference type="EMBL" id="CAF3248681.1"/>
    </source>
</evidence>
<feature type="repeat" description="ANK" evidence="6">
    <location>
        <begin position="236"/>
        <end position="268"/>
    </location>
</feature>
<dbReference type="Pfam" id="PF00271">
    <property type="entry name" value="Helicase_C"/>
    <property type="match status" value="1"/>
</dbReference>
<gene>
    <name evidence="13" type="ORF">LUA448_LOCUS4698</name>
</gene>
<dbReference type="GO" id="GO:0003950">
    <property type="term" value="F:NAD+ poly-ADP-ribosyltransferase activity"/>
    <property type="evidence" value="ECO:0007669"/>
    <property type="project" value="UniProtKB-UniRule"/>
</dbReference>
<dbReference type="Gene3D" id="3.40.50.300">
    <property type="entry name" value="P-loop containing nucleotide triphosphate hydrolases"/>
    <property type="match status" value="2"/>
</dbReference>
<feature type="domain" description="PARP catalytic" evidence="10">
    <location>
        <begin position="2084"/>
        <end position="2278"/>
    </location>
</feature>
<evidence type="ECO:0000259" key="10">
    <source>
        <dbReference type="PROSITE" id="PS51059"/>
    </source>
</evidence>
<evidence type="ECO:0000256" key="1">
    <source>
        <dbReference type="ARBA" id="ARBA00022741"/>
    </source>
</evidence>
<dbReference type="GO" id="GO:0003723">
    <property type="term" value="F:RNA binding"/>
    <property type="evidence" value="ECO:0007669"/>
    <property type="project" value="TreeGrafter"/>
</dbReference>
<dbReference type="InterPro" id="IPR027417">
    <property type="entry name" value="P-loop_NTPase"/>
</dbReference>
<accession>A0A817RBX2</accession>
<feature type="region of interest" description="Disordered" evidence="9">
    <location>
        <begin position="551"/>
        <end position="588"/>
    </location>
</feature>
<dbReference type="Pfam" id="PF00644">
    <property type="entry name" value="PARP"/>
    <property type="match status" value="1"/>
</dbReference>
<evidence type="ECO:0000259" key="11">
    <source>
        <dbReference type="PROSITE" id="PS51192"/>
    </source>
</evidence>
<sequence length="2278" mass="260010">MDDQEEKKLYNCLNVIIKYVDDVLRQLNTKCKIDSKTTTDTSSTSTATTTCDDPLFDNSVQNNNVNSFTVDIEEDELLDKLTNDIQTTLKNGLPTLSTLCRGYIEQFLHEYHFDKDQRVFTEALTANILYSFQQNLKALLMAAKAYPAAYRNEKETVKKFLRQHPDYKDKSGFWGTTLLYSAARGGFIDLVTYLVETVGCSVNAQNQRELAFALITDNDADWQDPAILGYDPDPKLAATALHAACFGNHIQIVKYLIDKGANYFLRNQLGETPIDNGKDWEPIRNFFEDYLIPNYLNRLNPSIPRESILGCHDRQPNNCIWEYKLVKGFEWEEFTMTEHNTLSISLMPNKGDQSFNSTIHLSSGQSTYTINLLTFYRGSKNQEPQPAAKDSAAWIRCRGSSIANFDIHCIWQLMFVKCETSNPSTTTKTLPPPPSLDSVTIPSVYDSKFQIKLNSWYTCDSELNALLDQSMNNRRRYVDINHIYIGQIQCNLFLFTFANDAKTILGFVRWIPKFIVNTPHNQTFIKELDNFQAGNQSNPIPLTTKRLEQSIRSKPISDDKESDIDYGDNDETESVVETEADDTDDSTQLIDSVPNVGNWCLADIENSDFHQSNMQNRAFHICLSSNIFFFIVVIDNTDLIITESSLMPNLSENADDYINEHSHQSNSEVEQVIINSIPNIVNKDELENMAVKARSALENENEQLKTKLFAIERQLSAQCRTLNETSTTNEVILNSMISNLEETQSKLNEKVQHEQLINETVKDVLIAEYTLPKSKQSIVFKHNLLLNALQKLNYPHKTYFQDTIPMINFDEKYEYKLVLKGFPIHHKELKETFARLEELFDRIQKAEEFFEQKTNRKRQLLIRVIERVRPINQIYWKHYCDYLLKLVSEKCNEYVEEFKTNMKKHSDKMINDSIENSSIKFRQEIGKLTNSYLEQDTFSHDINLLKVTALNAFIRDHVLHQQNSTKGGAPNKTSVSILNQYIDRIRKLLSTKDVYQGCTLEHFQMVVSLLQSIMIYYNCFLLQLPLFNVSIDLLKQIENNTVTTIETATGSGKSTLLPALLIAEGYDKVIVTQPRRLPCSMISQRVNSMVKEDLTGWAISGAEKNVRAKILYVTDGLLKERLLNDENLITQNTKLNKSVIFFIDEVHERSINIDLCLALFARLLKLNPDFKTKMKLIISSATLDSSVPDLYRNIPGCTLSVFNLTSISTRFPISVNRVAGENILDLVQQLYSKRVRNEQILCFVGSVQEVHENCALIKSITKGAIIAYPLVQSQSAIDQEKLIEQGTLFFSTTVAETSLTFPCLKYVIDTGVINMPVYNIELERTELKEIIAAESTTKQRLGRLGRTQPGEFYALYNYAPGEQRKYPVPQICQSKLANIDFMLRKSRLRTNMLEFQEYFPNKPEQSYITDAIKQLQLLGLVSTTSAKNFTKLGLSISKLPDLSSLPMSKAVYSALRKRQCGRDLIILSSILSVLNTSAIIKSIPSKYKCAEGDFMTLLNVMNVILLVQRSVPAKEFNIDRVCNAKGLSASAYILKQAFRRYKNLEKAFNLSEEFREDAQIQSSSWENIAKALLDGFSDNVFVSTRILQGKAQQFLRYNLQQRTFDPQQQQSDDTPTVAVIDRSSTLRTGNKGLLPASLVLARDVQYLTVIRSTAIISFVGKIEPPWLEYQFNRKMKLNAAEEQKLNADNILQQAIQKFPHIQIKIVDSKIVFRGSSGYILNAELFIRQQLTTTLLFTLESDSPNDENDTLTRNLKSVTNMPIDLFGPLRWRWEAEQQVKVRTKMNTKKRTITVTVEGLDSQNQAVKKEFMSFLSWLRMCAVIRDPHSGVAPRVLKPQIRQQYRYMEERIGKITDPDRTSIDRWKSLKGPAATRETRMEVVAWIAVCLFDCRLEGGFVRDWVVGDYSSKPTHIPPQQWVHYDPKSGMPILNRDLVPSDLDCHLPAAKPFDVEAFLDALYGYGIIAKAFKQDWRYVILIDENTKTGPFTMDLIEPHIALTHDRIDFDVSNLSLEKLYTRDLGMRVDITGSPSSIQLETIVENIRRKEFQVLRSIDGENRPNTSGTVAERIEKMKSRGWKPIGKPLNFIPNPPASYNAILVPYPVSTVLYKNIVTAMETINGARVISIEQIKNPDIESLYEYMKKQISKECRDNDPNERELYHGTSGDAVEGIINRGYDDRHFSNTGAWGHGAYFADDPRKSNGYVNPDPKTTRRVIFYNKVLLGIESVQTETDATLTAAPIGHHSVHGAGGWPGFQFHEYIVYRYGQALPYLKITYTAPS</sequence>
<dbReference type="PROSITE" id="PS51194">
    <property type="entry name" value="HELICASE_CTER"/>
    <property type="match status" value="1"/>
</dbReference>
<feature type="domain" description="Helicase ATP-binding" evidence="11">
    <location>
        <begin position="1034"/>
        <end position="1201"/>
    </location>
</feature>
<dbReference type="InterPro" id="IPR007502">
    <property type="entry name" value="Helicase-assoc_dom"/>
</dbReference>
<dbReference type="PANTHER" id="PTHR18934">
    <property type="entry name" value="ATP-DEPENDENT RNA HELICASE"/>
    <property type="match status" value="1"/>
</dbReference>
<evidence type="ECO:0000256" key="6">
    <source>
        <dbReference type="PROSITE-ProRule" id="PRU00023"/>
    </source>
</evidence>
<dbReference type="Gene3D" id="1.25.40.20">
    <property type="entry name" value="Ankyrin repeat-containing domain"/>
    <property type="match status" value="1"/>
</dbReference>
<dbReference type="Gene3D" id="3.90.228.10">
    <property type="match status" value="1"/>
</dbReference>
<evidence type="ECO:0000313" key="14">
    <source>
        <dbReference type="Proteomes" id="UP000663833"/>
    </source>
</evidence>
<dbReference type="PROSITE" id="PS50088">
    <property type="entry name" value="ANK_REPEAT"/>
    <property type="match status" value="1"/>
</dbReference>
<comment type="similarity">
    <text evidence="5">Belongs to the DEAD box helicase family. DEAH subfamily. PRP16 sub-subfamily.</text>
</comment>
<keyword evidence="7" id="KW-0328">Glycosyltransferase</keyword>
<dbReference type="GO" id="GO:0005524">
    <property type="term" value="F:ATP binding"/>
    <property type="evidence" value="ECO:0007669"/>
    <property type="project" value="UniProtKB-KW"/>
</dbReference>
<dbReference type="SMART" id="SM00847">
    <property type="entry name" value="HA2"/>
    <property type="match status" value="1"/>
</dbReference>
<feature type="compositionally biased region" description="Acidic residues" evidence="9">
    <location>
        <begin position="560"/>
        <end position="585"/>
    </location>
</feature>
<comment type="caution">
    <text evidence="13">The sequence shown here is derived from an EMBL/GenBank/DDBJ whole genome shotgun (WGS) entry which is preliminary data.</text>
</comment>
<organism evidence="13 14">
    <name type="scientific">Rotaria socialis</name>
    <dbReference type="NCBI Taxonomy" id="392032"/>
    <lineage>
        <taxon>Eukaryota</taxon>
        <taxon>Metazoa</taxon>
        <taxon>Spiralia</taxon>
        <taxon>Gnathifera</taxon>
        <taxon>Rotifera</taxon>
        <taxon>Eurotatoria</taxon>
        <taxon>Bdelloidea</taxon>
        <taxon>Philodinida</taxon>
        <taxon>Philodinidae</taxon>
        <taxon>Rotaria</taxon>
    </lineage>
</organism>
<dbReference type="InterPro" id="IPR001650">
    <property type="entry name" value="Helicase_C-like"/>
</dbReference>
<feature type="domain" description="Helicase C-terminal" evidence="12">
    <location>
        <begin position="1226"/>
        <end position="1387"/>
    </location>
</feature>
<evidence type="ECO:0000256" key="3">
    <source>
        <dbReference type="ARBA" id="ARBA00022806"/>
    </source>
</evidence>
<dbReference type="EMBL" id="CAJNYD010000357">
    <property type="protein sequence ID" value="CAF3248681.1"/>
    <property type="molecule type" value="Genomic_DNA"/>
</dbReference>
<dbReference type="SMART" id="SM00248">
    <property type="entry name" value="ANK"/>
    <property type="match status" value="2"/>
</dbReference>
<evidence type="ECO:0000256" key="7">
    <source>
        <dbReference type="RuleBase" id="RU362114"/>
    </source>
</evidence>
<dbReference type="InterPro" id="IPR012317">
    <property type="entry name" value="Poly(ADP-ribose)pol_cat_dom"/>
</dbReference>
<feature type="coiled-coil region" evidence="8">
    <location>
        <begin position="826"/>
        <end position="856"/>
    </location>
</feature>
<name>A0A817RBX2_9BILA</name>
<evidence type="ECO:0000256" key="5">
    <source>
        <dbReference type="ARBA" id="ARBA00038040"/>
    </source>
</evidence>
<dbReference type="SUPFAM" id="SSF52540">
    <property type="entry name" value="P-loop containing nucleoside triphosphate hydrolases"/>
    <property type="match status" value="1"/>
</dbReference>
<evidence type="ECO:0000256" key="4">
    <source>
        <dbReference type="ARBA" id="ARBA00022840"/>
    </source>
</evidence>
<keyword evidence="7" id="KW-0520">NAD</keyword>
<evidence type="ECO:0000256" key="8">
    <source>
        <dbReference type="SAM" id="Coils"/>
    </source>
</evidence>
<dbReference type="InterPro" id="IPR036770">
    <property type="entry name" value="Ankyrin_rpt-contain_sf"/>
</dbReference>
<evidence type="ECO:0000256" key="9">
    <source>
        <dbReference type="SAM" id="MobiDB-lite"/>
    </source>
</evidence>
<feature type="coiled-coil region" evidence="8">
    <location>
        <begin position="683"/>
        <end position="714"/>
    </location>
</feature>
<keyword evidence="7" id="KW-0808">Transferase</keyword>